<dbReference type="InterPro" id="IPR029068">
    <property type="entry name" value="Glyas_Bleomycin-R_OHBP_Dase"/>
</dbReference>
<dbReference type="Proteomes" id="UP000294802">
    <property type="component" value="Unassembled WGS sequence"/>
</dbReference>
<proteinExistence type="predicted"/>
<dbReference type="InterPro" id="IPR009725">
    <property type="entry name" value="3_dmu_93_MTrfase"/>
</dbReference>
<dbReference type="PANTHER" id="PTHR33990">
    <property type="entry name" value="PROTEIN YJDN-RELATED"/>
    <property type="match status" value="1"/>
</dbReference>
<dbReference type="RefSeq" id="WP_133443431.1">
    <property type="nucleotide sequence ID" value="NZ_SCWB01000005.1"/>
</dbReference>
<evidence type="ECO:0000313" key="2">
    <source>
        <dbReference type="EMBL" id="TDM12261.1"/>
    </source>
</evidence>
<dbReference type="AlphaFoldDB" id="A0A4R6BVF8"/>
<dbReference type="Gene3D" id="3.30.720.110">
    <property type="match status" value="1"/>
</dbReference>
<dbReference type="SUPFAM" id="SSF54593">
    <property type="entry name" value="Glyoxalase/Bleomycin resistance protein/Dihydroxybiphenyl dioxygenase"/>
    <property type="match status" value="1"/>
</dbReference>
<evidence type="ECO:0000313" key="3">
    <source>
        <dbReference type="Proteomes" id="UP000294802"/>
    </source>
</evidence>
<feature type="domain" description="PhnB-like" evidence="1">
    <location>
        <begin position="4"/>
        <end position="130"/>
    </location>
</feature>
<reference evidence="2 3" key="1">
    <citation type="submission" date="2019-01" db="EMBL/GenBank/DDBJ databases">
        <title>Draft genome sequences of the type strains of six Macrococcus species.</title>
        <authorList>
            <person name="Mazhar S."/>
            <person name="Altermann E."/>
            <person name="Hill C."/>
            <person name="Mcauliffe O."/>
        </authorList>
    </citation>
    <scope>NUCLEOTIDE SEQUENCE [LARGE SCALE GENOMIC DNA]</scope>
    <source>
        <strain evidence="2 3">CCM4815</strain>
    </source>
</reference>
<gene>
    <name evidence="2" type="ORF">ERX29_04135</name>
</gene>
<keyword evidence="3" id="KW-1185">Reference proteome</keyword>
<dbReference type="Gene3D" id="3.30.720.100">
    <property type="match status" value="1"/>
</dbReference>
<dbReference type="PANTHER" id="PTHR33990:SF4">
    <property type="entry name" value="PHNB-LIKE DOMAIN-CONTAINING PROTEIN"/>
    <property type="match status" value="1"/>
</dbReference>
<evidence type="ECO:0000259" key="1">
    <source>
        <dbReference type="Pfam" id="PF06983"/>
    </source>
</evidence>
<accession>A0A4R6BVF8</accession>
<dbReference type="PIRSF" id="PIRSF021700">
    <property type="entry name" value="3_dmu_93_MTrfase"/>
    <property type="match status" value="1"/>
</dbReference>
<dbReference type="EMBL" id="SCWB01000005">
    <property type="protein sequence ID" value="TDM12261.1"/>
    <property type="molecule type" value="Genomic_DNA"/>
</dbReference>
<name>A0A4R6BVF8_9STAP</name>
<comment type="caution">
    <text evidence="2">The sequence shown here is derived from an EMBL/GenBank/DDBJ whole genome shotgun (WGS) entry which is preliminary data.</text>
</comment>
<dbReference type="Pfam" id="PF06983">
    <property type="entry name" value="3-dmu-9_3-mt"/>
    <property type="match status" value="1"/>
</dbReference>
<protein>
    <submittedName>
        <fullName evidence="2">VOC family protein</fullName>
    </submittedName>
</protein>
<organism evidence="2 3">
    <name type="scientific">Macrococcus lamae</name>
    <dbReference type="NCBI Taxonomy" id="198484"/>
    <lineage>
        <taxon>Bacteria</taxon>
        <taxon>Bacillati</taxon>
        <taxon>Bacillota</taxon>
        <taxon>Bacilli</taxon>
        <taxon>Bacillales</taxon>
        <taxon>Staphylococcaceae</taxon>
        <taxon>Macrococcus</taxon>
    </lineage>
</organism>
<dbReference type="OrthoDB" id="9806473at2"/>
<dbReference type="CDD" id="cd06588">
    <property type="entry name" value="PhnB_like"/>
    <property type="match status" value="1"/>
</dbReference>
<dbReference type="InterPro" id="IPR028973">
    <property type="entry name" value="PhnB-like"/>
</dbReference>
<sequence length="137" mass="15461">MRMQKVVPFLMFNGQAEEAVDFYTTIFRNSSIITMNKYGEEGPGAPGTVNHSIFTLNNQQFMAIDNADATAIPFTPAMSFAINCDSEEEIDYLYARLSTNGRVMMELAPLEPIARKFAWVEDRFGISWQLNLPSFGE</sequence>